<dbReference type="SUPFAM" id="SSF81383">
    <property type="entry name" value="F-box domain"/>
    <property type="match status" value="1"/>
</dbReference>
<reference evidence="4" key="1">
    <citation type="journal article" date="2022" name="Plant J.">
        <title>Strategies of tolerance reflected in two North American maple genomes.</title>
        <authorList>
            <person name="McEvoy S.L."/>
            <person name="Sezen U.U."/>
            <person name="Trouern-Trend A."/>
            <person name="McMahon S.M."/>
            <person name="Schaberg P.G."/>
            <person name="Yang J."/>
            <person name="Wegrzyn J.L."/>
            <person name="Swenson N.G."/>
        </authorList>
    </citation>
    <scope>NUCLEOTIDE SEQUENCE</scope>
    <source>
        <strain evidence="4">91603</strain>
    </source>
</reference>
<dbReference type="AlphaFoldDB" id="A0AAD5ICJ8"/>
<evidence type="ECO:0000259" key="3">
    <source>
        <dbReference type="Pfam" id="PF24758"/>
    </source>
</evidence>
<feature type="domain" description="F-box/LRR-repeat protein 15/At3g58940/PEG3-like LRR" evidence="3">
    <location>
        <begin position="163"/>
        <end position="239"/>
    </location>
</feature>
<dbReference type="Proteomes" id="UP001064489">
    <property type="component" value="Chromosome 2"/>
</dbReference>
<evidence type="ECO:0000259" key="1">
    <source>
        <dbReference type="Pfam" id="PF00646"/>
    </source>
</evidence>
<dbReference type="InterPro" id="IPR053781">
    <property type="entry name" value="F-box_AtFBL13-like"/>
</dbReference>
<dbReference type="Pfam" id="PF00646">
    <property type="entry name" value="F-box"/>
    <property type="match status" value="1"/>
</dbReference>
<evidence type="ECO:0008006" key="6">
    <source>
        <dbReference type="Google" id="ProtNLM"/>
    </source>
</evidence>
<feature type="domain" description="At1g61320/AtMIF1 LRR" evidence="2">
    <location>
        <begin position="272"/>
        <end position="389"/>
    </location>
</feature>
<dbReference type="InterPro" id="IPR001810">
    <property type="entry name" value="F-box_dom"/>
</dbReference>
<dbReference type="SUPFAM" id="SSF52058">
    <property type="entry name" value="L domain-like"/>
    <property type="match status" value="1"/>
</dbReference>
<proteinExistence type="predicted"/>
<dbReference type="Gene3D" id="3.80.10.10">
    <property type="entry name" value="Ribonuclease Inhibitor"/>
    <property type="match status" value="1"/>
</dbReference>
<dbReference type="PANTHER" id="PTHR34145:SF51">
    <property type="entry name" value="FBD DOMAIN-CONTAINING PROTEIN"/>
    <property type="match status" value="1"/>
</dbReference>
<dbReference type="CDD" id="cd22160">
    <property type="entry name" value="F-box_AtFBL13-like"/>
    <property type="match status" value="1"/>
</dbReference>
<dbReference type="Pfam" id="PF24758">
    <property type="entry name" value="LRR_At5g56370"/>
    <property type="match status" value="1"/>
</dbReference>
<feature type="domain" description="F-box" evidence="1">
    <location>
        <begin position="12"/>
        <end position="47"/>
    </location>
</feature>
<dbReference type="InterPro" id="IPR036047">
    <property type="entry name" value="F-box-like_dom_sf"/>
</dbReference>
<dbReference type="InterPro" id="IPR053772">
    <property type="entry name" value="At1g61320/At1g61330-like"/>
</dbReference>
<dbReference type="InterPro" id="IPR055357">
    <property type="entry name" value="LRR_At1g61320_AtMIF1"/>
</dbReference>
<dbReference type="PANTHER" id="PTHR34145">
    <property type="entry name" value="OS02G0105600 PROTEIN"/>
    <property type="match status" value="1"/>
</dbReference>
<evidence type="ECO:0000313" key="4">
    <source>
        <dbReference type="EMBL" id="KAI9160295.1"/>
    </source>
</evidence>
<evidence type="ECO:0000313" key="5">
    <source>
        <dbReference type="Proteomes" id="UP001064489"/>
    </source>
</evidence>
<dbReference type="InterPro" id="IPR055411">
    <property type="entry name" value="LRR_FXL15/At3g58940/PEG3-like"/>
</dbReference>
<name>A0AAD5ICJ8_ACENE</name>
<accession>A0AAD5ICJ8</accession>
<protein>
    <recommendedName>
        <fullName evidence="6">F-box domain-containing protein</fullName>
    </recommendedName>
</protein>
<keyword evidence="5" id="KW-1185">Reference proteome</keyword>
<gene>
    <name evidence="4" type="ORF">LWI28_006886</name>
</gene>
<dbReference type="InterPro" id="IPR032675">
    <property type="entry name" value="LRR_dom_sf"/>
</dbReference>
<dbReference type="EMBL" id="JAJSOW010000106">
    <property type="protein sequence ID" value="KAI9160295.1"/>
    <property type="molecule type" value="Genomic_DNA"/>
</dbReference>
<comment type="caution">
    <text evidence="4">The sequence shown here is derived from an EMBL/GenBank/DDBJ whole genome shotgun (WGS) entry which is preliminary data.</text>
</comment>
<reference evidence="4" key="2">
    <citation type="submission" date="2023-02" db="EMBL/GenBank/DDBJ databases">
        <authorList>
            <person name="Swenson N.G."/>
            <person name="Wegrzyn J.L."/>
            <person name="Mcevoy S.L."/>
        </authorList>
    </citation>
    <scope>NUCLEOTIDE SEQUENCE</scope>
    <source>
        <strain evidence="4">91603</strain>
        <tissue evidence="4">Leaf</tissue>
    </source>
</reference>
<organism evidence="4 5">
    <name type="scientific">Acer negundo</name>
    <name type="common">Box elder</name>
    <dbReference type="NCBI Taxonomy" id="4023"/>
    <lineage>
        <taxon>Eukaryota</taxon>
        <taxon>Viridiplantae</taxon>
        <taxon>Streptophyta</taxon>
        <taxon>Embryophyta</taxon>
        <taxon>Tracheophyta</taxon>
        <taxon>Spermatophyta</taxon>
        <taxon>Magnoliopsida</taxon>
        <taxon>eudicotyledons</taxon>
        <taxon>Gunneridae</taxon>
        <taxon>Pentapetalae</taxon>
        <taxon>rosids</taxon>
        <taxon>malvids</taxon>
        <taxon>Sapindales</taxon>
        <taxon>Sapindaceae</taxon>
        <taxon>Hippocastanoideae</taxon>
        <taxon>Acereae</taxon>
        <taxon>Acer</taxon>
    </lineage>
</organism>
<sequence>MKKTRIQKVDMISELPEPILHHILSFLDFRQAAQTCVLSKNWERVWLTYPVVDIYNGLFYFPFHSKKEVFRRRRLRLLDSLEKSLRNRHHHCKDLVSMKKFNMVMEILEDQEFAPFVDKCVSYSIRCNVKKLKLDFGLDDDDDDDSDDDDDDNDEGDRENRWYNLPQMVLCAKSLEVLKLGKCKLGLPIGSDVKLSYLRKLHLHEVDINNHAINNLFSGCPLIEEMIIGECEGFESIELFGLSKINNILMFDNWDFNRLDAKLLNVSSLSILDKGKFRPFDINVTDCTNLKNIELEGASIKDVSLYKLISELSLLESLYLGSCCKLKRVKISSPSLKTLKISNCYKVVELMIDSPNLRHFTYDGGMISLCSNALALSNIDLCFKLIKFDNQTQWYVKLAELLTKFHSFSETVKLQVSEDEDFNVPKELRETLLSPLFSGKCFKLLIKETSQTFSIAKVVDDILSIAPHTKMISIEYGYFGGWSETSFEFSYKKPSVYKGEDSSCFKSHPISCWQHCIEELKLEIHNTDRIDIKGCSLDGAEFLEKIDGLCTLRSMMKLA</sequence>
<evidence type="ECO:0000259" key="2">
    <source>
        <dbReference type="Pfam" id="PF23622"/>
    </source>
</evidence>
<dbReference type="Pfam" id="PF23622">
    <property type="entry name" value="LRR_At1g61320_AtMIF1"/>
    <property type="match status" value="1"/>
</dbReference>
<dbReference type="Gene3D" id="1.20.1280.50">
    <property type="match status" value="1"/>
</dbReference>